<dbReference type="AlphaFoldDB" id="A0A1I2LZZ2"/>
<dbReference type="Proteomes" id="UP000198897">
    <property type="component" value="Unassembled WGS sequence"/>
</dbReference>
<dbReference type="Pfam" id="PF13473">
    <property type="entry name" value="Cupredoxin_1"/>
    <property type="match status" value="1"/>
</dbReference>
<organism evidence="3 4">
    <name type="scientific">Halobacillus alkaliphilus</name>
    <dbReference type="NCBI Taxonomy" id="396056"/>
    <lineage>
        <taxon>Bacteria</taxon>
        <taxon>Bacillati</taxon>
        <taxon>Bacillota</taxon>
        <taxon>Bacilli</taxon>
        <taxon>Bacillales</taxon>
        <taxon>Bacillaceae</taxon>
        <taxon>Halobacillus</taxon>
    </lineage>
</organism>
<sequence>MGAIILSAKKVAVIGAAVLVAFAAYFIGSYFWQGAIATSSQPVNGEPRVINLVTGEFKAETADGKEIEAYRWDPGTIFVEKGEPIKLSIYGVNGKEHPFFIEGTDVKGVVQQGKETIVDLKFDKEGVYRLICNTHPDINSNGPMIAYIVVD</sequence>
<dbReference type="InterPro" id="IPR028096">
    <property type="entry name" value="EfeO_Cupredoxin"/>
</dbReference>
<dbReference type="RefSeq" id="WP_089751582.1">
    <property type="nucleotide sequence ID" value="NZ_FOOG01000010.1"/>
</dbReference>
<dbReference type="EMBL" id="FOOG01000010">
    <property type="protein sequence ID" value="SFF84059.1"/>
    <property type="molecule type" value="Genomic_DNA"/>
</dbReference>
<keyword evidence="1" id="KW-1133">Transmembrane helix</keyword>
<keyword evidence="4" id="KW-1185">Reference proteome</keyword>
<dbReference type="OrthoDB" id="9773354at2"/>
<keyword evidence="1" id="KW-0812">Transmembrane</keyword>
<name>A0A1I2LZZ2_9BACI</name>
<evidence type="ECO:0000313" key="4">
    <source>
        <dbReference type="Proteomes" id="UP000198897"/>
    </source>
</evidence>
<accession>A0A1I2LZZ2</accession>
<evidence type="ECO:0000259" key="2">
    <source>
        <dbReference type="Pfam" id="PF13473"/>
    </source>
</evidence>
<evidence type="ECO:0000256" key="1">
    <source>
        <dbReference type="SAM" id="Phobius"/>
    </source>
</evidence>
<dbReference type="SUPFAM" id="SSF49503">
    <property type="entry name" value="Cupredoxins"/>
    <property type="match status" value="1"/>
</dbReference>
<feature type="transmembrane region" description="Helical" evidence="1">
    <location>
        <begin position="12"/>
        <end position="32"/>
    </location>
</feature>
<keyword evidence="1" id="KW-0472">Membrane</keyword>
<dbReference type="InterPro" id="IPR008972">
    <property type="entry name" value="Cupredoxin"/>
</dbReference>
<reference evidence="4" key="1">
    <citation type="submission" date="2016-10" db="EMBL/GenBank/DDBJ databases">
        <authorList>
            <person name="Varghese N."/>
            <person name="Submissions S."/>
        </authorList>
    </citation>
    <scope>NUCLEOTIDE SEQUENCE [LARGE SCALE GENOMIC DNA]</scope>
    <source>
        <strain evidence="4">FP5</strain>
    </source>
</reference>
<dbReference type="Gene3D" id="2.60.40.420">
    <property type="entry name" value="Cupredoxins - blue copper proteins"/>
    <property type="match status" value="1"/>
</dbReference>
<gene>
    <name evidence="3" type="ORF">SAMN05216353_110117</name>
</gene>
<evidence type="ECO:0000313" key="3">
    <source>
        <dbReference type="EMBL" id="SFF84059.1"/>
    </source>
</evidence>
<feature type="domain" description="EfeO-type cupredoxin-like" evidence="2">
    <location>
        <begin position="69"/>
        <end position="140"/>
    </location>
</feature>
<proteinExistence type="predicted"/>
<protein>
    <submittedName>
        <fullName evidence="3">Cupredoxin-like domain-containing protein</fullName>
    </submittedName>
</protein>